<feature type="region of interest" description="Disordered" evidence="1">
    <location>
        <begin position="99"/>
        <end position="138"/>
    </location>
</feature>
<dbReference type="STRING" id="364197.SAMN05216296_2372"/>
<evidence type="ECO:0000313" key="3">
    <source>
        <dbReference type="Proteomes" id="UP000243232"/>
    </source>
</evidence>
<evidence type="ECO:0000313" key="2">
    <source>
        <dbReference type="EMBL" id="SDU20228.1"/>
    </source>
</evidence>
<dbReference type="EMBL" id="LT629785">
    <property type="protein sequence ID" value="SDU20228.1"/>
    <property type="molecule type" value="Genomic_DNA"/>
</dbReference>
<reference evidence="3" key="1">
    <citation type="submission" date="2016-10" db="EMBL/GenBank/DDBJ databases">
        <authorList>
            <person name="Varghese N."/>
            <person name="Submissions S."/>
        </authorList>
    </citation>
    <scope>NUCLEOTIDE SEQUENCE [LARGE SCALE GENOMIC DNA]</scope>
    <source>
        <strain evidence="3">DSM 17875</strain>
    </source>
</reference>
<dbReference type="Pfam" id="PF02482">
    <property type="entry name" value="Ribosomal_S30AE"/>
    <property type="match status" value="1"/>
</dbReference>
<gene>
    <name evidence="2" type="ORF">SAMN05216296_2372</name>
</gene>
<protein>
    <submittedName>
        <fullName evidence="2">Sigma 54 modulation protein / S30EA ribosomal protein</fullName>
    </submittedName>
</protein>
<keyword evidence="2" id="KW-0687">Ribonucleoprotein</keyword>
<keyword evidence="3" id="KW-1185">Reference proteome</keyword>
<dbReference type="Proteomes" id="UP000243232">
    <property type="component" value="Chromosome I"/>
</dbReference>
<dbReference type="GO" id="GO:0005840">
    <property type="term" value="C:ribosome"/>
    <property type="evidence" value="ECO:0007669"/>
    <property type="project" value="UniProtKB-KW"/>
</dbReference>
<evidence type="ECO:0000256" key="1">
    <source>
        <dbReference type="SAM" id="MobiDB-lite"/>
    </source>
</evidence>
<proteinExistence type="predicted"/>
<dbReference type="SUPFAM" id="SSF69754">
    <property type="entry name" value="Ribosome binding protein Y (YfiA homologue)"/>
    <property type="match status" value="1"/>
</dbReference>
<dbReference type="AlphaFoldDB" id="A0A1H2GLF2"/>
<dbReference type="Gene3D" id="3.30.160.100">
    <property type="entry name" value="Ribosome hibernation promotion factor-like"/>
    <property type="match status" value="1"/>
</dbReference>
<dbReference type="InterPro" id="IPR003489">
    <property type="entry name" value="RHF/RaiA"/>
</dbReference>
<dbReference type="RefSeq" id="WP_090195445.1">
    <property type="nucleotide sequence ID" value="NZ_LT629785.1"/>
</dbReference>
<keyword evidence="2" id="KW-0689">Ribosomal protein</keyword>
<dbReference type="InterPro" id="IPR036567">
    <property type="entry name" value="RHF-like"/>
</dbReference>
<sequence length="138" mass="15570">MQIQVHSDNHIEGSARLIEWVSATVSSHLERFEEDLTRIVVHLHDDNAGKAGADDKRCLIEARPKGHQPISVTHRAESVDFAMDGAIEKLQHALEHLFGKLRQKRPQTPQTEDTDGPMESRDRMLEQDFLAEQQAGSV</sequence>
<organism evidence="2 3">
    <name type="scientific">Pseudomonas pohangensis</name>
    <dbReference type="NCBI Taxonomy" id="364197"/>
    <lineage>
        <taxon>Bacteria</taxon>
        <taxon>Pseudomonadati</taxon>
        <taxon>Pseudomonadota</taxon>
        <taxon>Gammaproteobacteria</taxon>
        <taxon>Pseudomonadales</taxon>
        <taxon>Pseudomonadaceae</taxon>
        <taxon>Pseudomonas</taxon>
    </lineage>
</organism>
<name>A0A1H2GLF2_9PSED</name>
<accession>A0A1H2GLF2</accession>
<dbReference type="OrthoDB" id="121633at2"/>